<protein>
    <submittedName>
        <fullName evidence="3">LLM class flavin-dependent oxidoreductase</fullName>
    </submittedName>
</protein>
<dbReference type="InterPro" id="IPR050564">
    <property type="entry name" value="F420-G6PD/mer"/>
</dbReference>
<dbReference type="Gene3D" id="3.20.20.30">
    <property type="entry name" value="Luciferase-like domain"/>
    <property type="match status" value="1"/>
</dbReference>
<dbReference type="Proteomes" id="UP000293865">
    <property type="component" value="Unassembled WGS sequence"/>
</dbReference>
<evidence type="ECO:0000313" key="3">
    <source>
        <dbReference type="EMBL" id="RXZ72988.1"/>
    </source>
</evidence>
<evidence type="ECO:0000313" key="4">
    <source>
        <dbReference type="Proteomes" id="UP000293865"/>
    </source>
</evidence>
<gene>
    <name evidence="3" type="ORF">ESP51_01835</name>
</gene>
<keyword evidence="4" id="KW-1185">Reference proteome</keyword>
<dbReference type="PANTHER" id="PTHR43244:SF1">
    <property type="entry name" value="5,10-METHYLENETETRAHYDROMETHANOPTERIN REDUCTASE"/>
    <property type="match status" value="1"/>
</dbReference>
<evidence type="ECO:0000256" key="1">
    <source>
        <dbReference type="ARBA" id="ARBA00023002"/>
    </source>
</evidence>
<accession>A0A4Q2L472</accession>
<dbReference type="InterPro" id="IPR036661">
    <property type="entry name" value="Luciferase-like_sf"/>
</dbReference>
<proteinExistence type="predicted"/>
<dbReference type="AlphaFoldDB" id="A0A4Q2L472"/>
<dbReference type="OrthoDB" id="675245at2"/>
<dbReference type="EMBL" id="SDPN01000002">
    <property type="protein sequence ID" value="RXZ72988.1"/>
    <property type="molecule type" value="Genomic_DNA"/>
</dbReference>
<dbReference type="InterPro" id="IPR011251">
    <property type="entry name" value="Luciferase-like_dom"/>
</dbReference>
<dbReference type="GO" id="GO:0016705">
    <property type="term" value="F:oxidoreductase activity, acting on paired donors, with incorporation or reduction of molecular oxygen"/>
    <property type="evidence" value="ECO:0007669"/>
    <property type="project" value="InterPro"/>
</dbReference>
<keyword evidence="1" id="KW-0560">Oxidoreductase</keyword>
<comment type="caution">
    <text evidence="3">The sequence shown here is derived from an EMBL/GenBank/DDBJ whole genome shotgun (WGS) entry which is preliminary data.</text>
</comment>
<dbReference type="PANTHER" id="PTHR43244">
    <property type="match status" value="1"/>
</dbReference>
<dbReference type="SUPFAM" id="SSF51679">
    <property type="entry name" value="Bacterial luciferase-like"/>
    <property type="match status" value="1"/>
</dbReference>
<sequence length="294" mass="31204">MQRIGAIFQPGFPPERLRPTVEAAEEAGVPELWLWEDCFQQSAFGTAAAALAWTERLKVGIGVAPMPLRNVAVTAMEIASIARLFPDRLLPGVGHGVQRWMGQTGTRVASPLTLMREYVPALRQLLAGEEVTTSGRYVTLDGVRLDWPPAALPLVYAAGEGPKTLRLTGETADGTVLSAGASVERVAEAVSMIADGRAAAGRDGRNELVVYVVAGFGGREARERVNGDLARWNLPVDAGLAAVGDASEVAEAAERYFAAGADVVVLQSTSDEPDLEGFMRDVGEVSRQLAPVQV</sequence>
<feature type="domain" description="Luciferase-like" evidence="2">
    <location>
        <begin position="11"/>
        <end position="205"/>
    </location>
</feature>
<evidence type="ECO:0000259" key="2">
    <source>
        <dbReference type="Pfam" id="PF00296"/>
    </source>
</evidence>
<name>A0A4Q2L472_9MICO</name>
<dbReference type="CDD" id="cd01097">
    <property type="entry name" value="Tetrahydromethanopterin_reductase"/>
    <property type="match status" value="1"/>
</dbReference>
<dbReference type="RefSeq" id="WP_129519175.1">
    <property type="nucleotide sequence ID" value="NZ_SDPN01000002.1"/>
</dbReference>
<organism evidence="3 4">
    <name type="scientific">Agromyces albus</name>
    <dbReference type="NCBI Taxonomy" id="205332"/>
    <lineage>
        <taxon>Bacteria</taxon>
        <taxon>Bacillati</taxon>
        <taxon>Actinomycetota</taxon>
        <taxon>Actinomycetes</taxon>
        <taxon>Micrococcales</taxon>
        <taxon>Microbacteriaceae</taxon>
        <taxon>Agromyces</taxon>
    </lineage>
</organism>
<dbReference type="Pfam" id="PF00296">
    <property type="entry name" value="Bac_luciferase"/>
    <property type="match status" value="1"/>
</dbReference>
<reference evidence="3 4" key="1">
    <citation type="submission" date="2019-01" db="EMBL/GenBank/DDBJ databases">
        <title>Agromyces.</title>
        <authorList>
            <person name="Li J."/>
        </authorList>
    </citation>
    <scope>NUCLEOTIDE SEQUENCE [LARGE SCALE GENOMIC DNA]</scope>
    <source>
        <strain evidence="3 4">DSM 15934</strain>
    </source>
</reference>